<feature type="transmembrane region" description="Helical" evidence="1">
    <location>
        <begin position="12"/>
        <end position="34"/>
    </location>
</feature>
<keyword evidence="1" id="KW-0472">Membrane</keyword>
<dbReference type="KEGG" id="mdx:BTO20_11200"/>
<dbReference type="RefSeq" id="WP_087075876.1">
    <property type="nucleotide sequence ID" value="NZ_CP020809.1"/>
</dbReference>
<gene>
    <name evidence="2" type="ORF">BTO20_11200</name>
</gene>
<name>A0A1Y0C1W8_9MYCO</name>
<dbReference type="OrthoDB" id="4713284at2"/>
<protein>
    <submittedName>
        <fullName evidence="2">Uncharacterized protein</fullName>
    </submittedName>
</protein>
<dbReference type="Proteomes" id="UP000195331">
    <property type="component" value="Chromosome"/>
</dbReference>
<evidence type="ECO:0000256" key="1">
    <source>
        <dbReference type="SAM" id="Phobius"/>
    </source>
</evidence>
<organism evidence="2 3">
    <name type="scientific">Mycobacterium dioxanotrophicus</name>
    <dbReference type="NCBI Taxonomy" id="482462"/>
    <lineage>
        <taxon>Bacteria</taxon>
        <taxon>Bacillati</taxon>
        <taxon>Actinomycetota</taxon>
        <taxon>Actinomycetes</taxon>
        <taxon>Mycobacteriales</taxon>
        <taxon>Mycobacteriaceae</taxon>
        <taxon>Mycobacterium</taxon>
    </lineage>
</organism>
<keyword evidence="3" id="KW-1185">Reference proteome</keyword>
<keyword evidence="1" id="KW-0812">Transmembrane</keyword>
<dbReference type="AlphaFoldDB" id="A0A1Y0C1W8"/>
<reference evidence="2 3" key="1">
    <citation type="submission" date="2017-04" db="EMBL/GenBank/DDBJ databases">
        <title>Whole Genome Sequence of 1,4-Dioxane Degrading Bacterium Mycobacterium dioxanotrophicus PH-06.</title>
        <authorList>
            <person name="He Y."/>
        </authorList>
    </citation>
    <scope>NUCLEOTIDE SEQUENCE [LARGE SCALE GENOMIC DNA]</scope>
    <source>
        <strain evidence="2 3">PH-06</strain>
    </source>
</reference>
<evidence type="ECO:0000313" key="3">
    <source>
        <dbReference type="Proteomes" id="UP000195331"/>
    </source>
</evidence>
<accession>A0A1Y0C1W8</accession>
<dbReference type="EMBL" id="CP020809">
    <property type="protein sequence ID" value="ART69076.1"/>
    <property type="molecule type" value="Genomic_DNA"/>
</dbReference>
<sequence>MTEGSARISKPAIVGIAFGVVMLVAMIAGGVYYFTRGPSEEDVAAFVKTDMQGYFDSDPQMAKYHFPITVKRVDLIHTSGTEYKGIATVRAKGADHNVAITVNYDGEKGMWQADRGAFLFLLTG</sequence>
<evidence type="ECO:0000313" key="2">
    <source>
        <dbReference type="EMBL" id="ART69076.1"/>
    </source>
</evidence>
<proteinExistence type="predicted"/>
<keyword evidence="1" id="KW-1133">Transmembrane helix</keyword>